<keyword evidence="1" id="KW-0472">Membrane</keyword>
<sequence>MLLLAVFFHFEIDRNQLSHLDFNLKLAFFIITIQSLGAFFDRKFVTIIFYIFKL</sequence>
<keyword evidence="1" id="KW-1133">Transmembrane helix</keyword>
<accession>A0A0R3Q433</accession>
<evidence type="ECO:0000313" key="2">
    <source>
        <dbReference type="EMBL" id="VDO07598.1"/>
    </source>
</evidence>
<feature type="transmembrane region" description="Helical" evidence="1">
    <location>
        <begin position="26"/>
        <end position="52"/>
    </location>
</feature>
<reference evidence="4" key="1">
    <citation type="submission" date="2017-02" db="UniProtKB">
        <authorList>
            <consortium name="WormBaseParasite"/>
        </authorList>
    </citation>
    <scope>IDENTIFICATION</scope>
</reference>
<name>A0A0R3Q433_9BILA</name>
<reference evidence="2 3" key="2">
    <citation type="submission" date="2018-11" db="EMBL/GenBank/DDBJ databases">
        <authorList>
            <consortium name="Pathogen Informatics"/>
        </authorList>
    </citation>
    <scope>NUCLEOTIDE SEQUENCE [LARGE SCALE GENOMIC DNA]</scope>
</reference>
<proteinExistence type="predicted"/>
<evidence type="ECO:0000256" key="1">
    <source>
        <dbReference type="SAM" id="Phobius"/>
    </source>
</evidence>
<protein>
    <submittedName>
        <fullName evidence="4">7TM_GPCR_Srx domain-containing protein</fullName>
    </submittedName>
</protein>
<dbReference type="WBParaSite" id="BTMF_0000105401-mRNA-1">
    <property type="protein sequence ID" value="BTMF_0000105401-mRNA-1"/>
    <property type="gene ID" value="BTMF_0000105401"/>
</dbReference>
<dbReference type="AlphaFoldDB" id="A0A0R3Q433"/>
<dbReference type="Proteomes" id="UP000280834">
    <property type="component" value="Unassembled WGS sequence"/>
</dbReference>
<keyword evidence="1" id="KW-0812">Transmembrane</keyword>
<dbReference type="EMBL" id="UZAG01000213">
    <property type="protein sequence ID" value="VDO07598.1"/>
    <property type="molecule type" value="Genomic_DNA"/>
</dbReference>
<evidence type="ECO:0000313" key="4">
    <source>
        <dbReference type="WBParaSite" id="BTMF_0000105401-mRNA-1"/>
    </source>
</evidence>
<keyword evidence="3" id="KW-1185">Reference proteome</keyword>
<dbReference type="STRING" id="42155.A0A0R3Q433"/>
<organism evidence="4">
    <name type="scientific">Brugia timori</name>
    <dbReference type="NCBI Taxonomy" id="42155"/>
    <lineage>
        <taxon>Eukaryota</taxon>
        <taxon>Metazoa</taxon>
        <taxon>Ecdysozoa</taxon>
        <taxon>Nematoda</taxon>
        <taxon>Chromadorea</taxon>
        <taxon>Rhabditida</taxon>
        <taxon>Spirurina</taxon>
        <taxon>Spiruromorpha</taxon>
        <taxon>Filarioidea</taxon>
        <taxon>Onchocercidae</taxon>
        <taxon>Brugia</taxon>
    </lineage>
</organism>
<gene>
    <name evidence="2" type="ORF">BTMF_LOCUS415</name>
</gene>
<evidence type="ECO:0000313" key="3">
    <source>
        <dbReference type="Proteomes" id="UP000280834"/>
    </source>
</evidence>